<evidence type="ECO:0000313" key="2">
    <source>
        <dbReference type="EMBL" id="CAG8720982.1"/>
    </source>
</evidence>
<proteinExistence type="predicted"/>
<dbReference type="OrthoDB" id="10620976at2759"/>
<sequence length="90" mass="9965">MPQVVPSPTSQVATSVPSTTKNPVEHVVSLLQEVVSAVTRIDKDEDNCPHSSPIKNFQKVHPLEKTKPTTNQHESSSYVSKNNEKDEKTK</sequence>
<dbReference type="EMBL" id="CAJVPZ010025001">
    <property type="protein sequence ID" value="CAG8720982.1"/>
    <property type="molecule type" value="Genomic_DNA"/>
</dbReference>
<dbReference type="AlphaFoldDB" id="A0A9N9I653"/>
<protein>
    <submittedName>
        <fullName evidence="2">17510_t:CDS:1</fullName>
    </submittedName>
</protein>
<name>A0A9N9I653_9GLOM</name>
<gene>
    <name evidence="2" type="ORF">RFULGI_LOCUS11454</name>
</gene>
<reference evidence="2" key="1">
    <citation type="submission" date="2021-06" db="EMBL/GenBank/DDBJ databases">
        <authorList>
            <person name="Kallberg Y."/>
            <person name="Tangrot J."/>
            <person name="Rosling A."/>
        </authorList>
    </citation>
    <scope>NUCLEOTIDE SEQUENCE</scope>
    <source>
        <strain evidence="2">IN212</strain>
    </source>
</reference>
<keyword evidence="3" id="KW-1185">Reference proteome</keyword>
<accession>A0A9N9I653</accession>
<dbReference type="Proteomes" id="UP000789396">
    <property type="component" value="Unassembled WGS sequence"/>
</dbReference>
<organism evidence="2 3">
    <name type="scientific">Racocetra fulgida</name>
    <dbReference type="NCBI Taxonomy" id="60492"/>
    <lineage>
        <taxon>Eukaryota</taxon>
        <taxon>Fungi</taxon>
        <taxon>Fungi incertae sedis</taxon>
        <taxon>Mucoromycota</taxon>
        <taxon>Glomeromycotina</taxon>
        <taxon>Glomeromycetes</taxon>
        <taxon>Diversisporales</taxon>
        <taxon>Gigasporaceae</taxon>
        <taxon>Racocetra</taxon>
    </lineage>
</organism>
<feature type="region of interest" description="Disordered" evidence="1">
    <location>
        <begin position="1"/>
        <end position="22"/>
    </location>
</feature>
<evidence type="ECO:0000256" key="1">
    <source>
        <dbReference type="SAM" id="MobiDB-lite"/>
    </source>
</evidence>
<comment type="caution">
    <text evidence="2">The sequence shown here is derived from an EMBL/GenBank/DDBJ whole genome shotgun (WGS) entry which is preliminary data.</text>
</comment>
<evidence type="ECO:0000313" key="3">
    <source>
        <dbReference type="Proteomes" id="UP000789396"/>
    </source>
</evidence>
<feature type="compositionally biased region" description="Polar residues" evidence="1">
    <location>
        <begin position="68"/>
        <end position="81"/>
    </location>
</feature>
<feature type="region of interest" description="Disordered" evidence="1">
    <location>
        <begin position="43"/>
        <end position="90"/>
    </location>
</feature>